<keyword evidence="3" id="KW-1185">Reference proteome</keyword>
<dbReference type="EMBL" id="SHLD01000001">
    <property type="protein sequence ID" value="RZU77618.1"/>
    <property type="molecule type" value="Genomic_DNA"/>
</dbReference>
<accession>A0A4Q8BID7</accession>
<protein>
    <submittedName>
        <fullName evidence="2">Uncharacterized protein</fullName>
    </submittedName>
</protein>
<sequence length="217" mass="22883">MATTKKPTSNSAAASKAKKDRIAAEQKHTETVQAHADAQAKLASLHEALAGGDASITSEALAMAEQEITRTRLLADAASKALAEALEIERQAVATQAAEELPERFAAGTRTREAAEAQAQAAVTSALTALLRVVDQDNQAIRQAVGDARAARLIDGQCDPLCPVIAGRERVGFTSRVRDYIEVYGERYAEASPAPSVETVLRKALDAAGVNLTIAHK</sequence>
<evidence type="ECO:0000313" key="3">
    <source>
        <dbReference type="Proteomes" id="UP000294114"/>
    </source>
</evidence>
<gene>
    <name evidence="2" type="ORF">EV384_6349</name>
</gene>
<name>A0A4Q8BID7_9ACTN</name>
<feature type="region of interest" description="Disordered" evidence="1">
    <location>
        <begin position="1"/>
        <end position="27"/>
    </location>
</feature>
<dbReference type="Proteomes" id="UP000294114">
    <property type="component" value="Unassembled WGS sequence"/>
</dbReference>
<evidence type="ECO:0000313" key="2">
    <source>
        <dbReference type="EMBL" id="RZU77618.1"/>
    </source>
</evidence>
<evidence type="ECO:0000256" key="1">
    <source>
        <dbReference type="SAM" id="MobiDB-lite"/>
    </source>
</evidence>
<reference evidence="2 3" key="1">
    <citation type="submission" date="2019-02" db="EMBL/GenBank/DDBJ databases">
        <title>Sequencing the genomes of 1000 actinobacteria strains.</title>
        <authorList>
            <person name="Klenk H.-P."/>
        </authorList>
    </citation>
    <scope>NUCLEOTIDE SEQUENCE [LARGE SCALE GENOMIC DNA]</scope>
    <source>
        <strain evidence="2 3">DSM 45612</strain>
    </source>
</reference>
<feature type="compositionally biased region" description="Low complexity" evidence="1">
    <location>
        <begin position="1"/>
        <end position="15"/>
    </location>
</feature>
<comment type="caution">
    <text evidence="2">The sequence shown here is derived from an EMBL/GenBank/DDBJ whole genome shotgun (WGS) entry which is preliminary data.</text>
</comment>
<dbReference type="RefSeq" id="WP_130339105.1">
    <property type="nucleotide sequence ID" value="NZ_SHLD01000001.1"/>
</dbReference>
<organism evidence="2 3">
    <name type="scientific">Micromonospora kangleipakensis</name>
    <dbReference type="NCBI Taxonomy" id="1077942"/>
    <lineage>
        <taxon>Bacteria</taxon>
        <taxon>Bacillati</taxon>
        <taxon>Actinomycetota</taxon>
        <taxon>Actinomycetes</taxon>
        <taxon>Micromonosporales</taxon>
        <taxon>Micromonosporaceae</taxon>
        <taxon>Micromonospora</taxon>
    </lineage>
</organism>
<proteinExistence type="predicted"/>
<dbReference type="AlphaFoldDB" id="A0A4Q8BID7"/>